<dbReference type="InterPro" id="IPR012440">
    <property type="entry name" value="DUF1641"/>
</dbReference>
<name>A0A419SLW0_9BACL</name>
<sequence length="166" mass="18187">MAKAIRNIEREQIDPAEAQSQDIQEVLGAVAESKDALIVFLDILKEAHEAGLLDILQGVLKTREEVSMLALQQLNQQSVYHSVKNVTSLARFIGQIEPEQLSRILNGVAHGLQKTTSDPTDEGKPSGLWGLTKNLRDSDVNSTLYTALEFMKGMGEGLRKGPPSVH</sequence>
<evidence type="ECO:0008006" key="3">
    <source>
        <dbReference type="Google" id="ProtNLM"/>
    </source>
</evidence>
<protein>
    <recommendedName>
        <fullName evidence="3">DUF1641 domain-containing protein</fullName>
    </recommendedName>
</protein>
<dbReference type="Proteomes" id="UP000284219">
    <property type="component" value="Unassembled WGS sequence"/>
</dbReference>
<gene>
    <name evidence="1" type="ORF">BEP19_04425</name>
</gene>
<dbReference type="AlphaFoldDB" id="A0A419SLW0"/>
<dbReference type="RefSeq" id="WP_170145282.1">
    <property type="nucleotide sequence ID" value="NZ_MCHY01000007.1"/>
</dbReference>
<dbReference type="PANTHER" id="PTHR38433">
    <property type="match status" value="1"/>
</dbReference>
<keyword evidence="2" id="KW-1185">Reference proteome</keyword>
<dbReference type="Pfam" id="PF07849">
    <property type="entry name" value="DUF1641"/>
    <property type="match status" value="1"/>
</dbReference>
<dbReference type="EMBL" id="MCHY01000007">
    <property type="protein sequence ID" value="RKD25073.1"/>
    <property type="molecule type" value="Genomic_DNA"/>
</dbReference>
<organism evidence="1 2">
    <name type="scientific">Ammoniphilus oxalaticus</name>
    <dbReference type="NCBI Taxonomy" id="66863"/>
    <lineage>
        <taxon>Bacteria</taxon>
        <taxon>Bacillati</taxon>
        <taxon>Bacillota</taxon>
        <taxon>Bacilli</taxon>
        <taxon>Bacillales</taxon>
        <taxon>Paenibacillaceae</taxon>
        <taxon>Aneurinibacillus group</taxon>
        <taxon>Ammoniphilus</taxon>
    </lineage>
</organism>
<reference evidence="1 2" key="1">
    <citation type="submission" date="2016-08" db="EMBL/GenBank/DDBJ databases">
        <title>Novel Firmicute Genomes.</title>
        <authorList>
            <person name="Poppleton D.I."/>
            <person name="Gribaldo S."/>
        </authorList>
    </citation>
    <scope>NUCLEOTIDE SEQUENCE [LARGE SCALE GENOMIC DNA]</scope>
    <source>
        <strain evidence="1 2">RAOx-1</strain>
    </source>
</reference>
<evidence type="ECO:0000313" key="2">
    <source>
        <dbReference type="Proteomes" id="UP000284219"/>
    </source>
</evidence>
<dbReference type="PANTHER" id="PTHR38433:SF1">
    <property type="entry name" value="DUF1641 DOMAIN-CONTAINING PROTEIN"/>
    <property type="match status" value="1"/>
</dbReference>
<comment type="caution">
    <text evidence="1">The sequence shown here is derived from an EMBL/GenBank/DDBJ whole genome shotgun (WGS) entry which is preliminary data.</text>
</comment>
<proteinExistence type="predicted"/>
<accession>A0A419SLW0</accession>
<evidence type="ECO:0000313" key="1">
    <source>
        <dbReference type="EMBL" id="RKD25073.1"/>
    </source>
</evidence>